<feature type="domain" description="Peptidase M48" evidence="8">
    <location>
        <begin position="198"/>
        <end position="353"/>
    </location>
</feature>
<dbReference type="GO" id="GO:0051603">
    <property type="term" value="P:proteolysis involved in protein catabolic process"/>
    <property type="evidence" value="ECO:0007669"/>
    <property type="project" value="TreeGrafter"/>
</dbReference>
<accession>A0A934SYN5</accession>
<keyword evidence="1 6" id="KW-0645">Protease</keyword>
<evidence type="ECO:0000256" key="4">
    <source>
        <dbReference type="ARBA" id="ARBA00022833"/>
    </source>
</evidence>
<keyword evidence="5 6" id="KW-0482">Metalloprotease</keyword>
<evidence type="ECO:0000256" key="7">
    <source>
        <dbReference type="SAM" id="SignalP"/>
    </source>
</evidence>
<reference evidence="9" key="1">
    <citation type="submission" date="2021-01" db="EMBL/GenBank/DDBJ databases">
        <title>Genome sequence of strain Noviherbaspirillum sp. DKR-6.</title>
        <authorList>
            <person name="Chaudhary D.K."/>
        </authorList>
    </citation>
    <scope>NUCLEOTIDE SEQUENCE</scope>
    <source>
        <strain evidence="9">DKR-6</strain>
    </source>
</reference>
<evidence type="ECO:0000256" key="6">
    <source>
        <dbReference type="RuleBase" id="RU003983"/>
    </source>
</evidence>
<sequence length="370" mass="39758">MHFSPKSYTLRRGIAACAPRLALLPMALLAACASNVPLNMPPASAPVAAPSAPMAAPAPVPTREQQTLRDIITRQDRLYRIAAPLLVKNAELCKGNARNLLGFTAKNKYSYSDELADAASQLYGMDDRLQVMGVLSSSGASRAGIRNGDRLQAVEGTPVPPGPDAERRAATMLAPFVMKGGSVKLTMNRNGAAVPVTVPFTRACAYSIELGNADNVNAYNDGRRVLITRGMMDFASNDNELAYVLAKEMAHNSLNHARVLKNTAAAGTVIDNLIRVHPDMTGMAGTSGIRPMPQAYDAAADTLSLYMVARAGYDIDGEPRFWERLAAQYPPSMLNAYTALHPATSYRLSVMDKIIADIKSKQSRQQALLP</sequence>
<dbReference type="PROSITE" id="PS51257">
    <property type="entry name" value="PROKAR_LIPOPROTEIN"/>
    <property type="match status" value="1"/>
</dbReference>
<gene>
    <name evidence="9" type="ORF">JJB74_22765</name>
</gene>
<proteinExistence type="inferred from homology"/>
<dbReference type="Pfam" id="PF01435">
    <property type="entry name" value="Peptidase_M48"/>
    <property type="match status" value="1"/>
</dbReference>
<organism evidence="9 10">
    <name type="scientific">Noviherbaspirillum pedocola</name>
    <dbReference type="NCBI Taxonomy" id="2801341"/>
    <lineage>
        <taxon>Bacteria</taxon>
        <taxon>Pseudomonadati</taxon>
        <taxon>Pseudomonadota</taxon>
        <taxon>Betaproteobacteria</taxon>
        <taxon>Burkholderiales</taxon>
        <taxon>Oxalobacteraceae</taxon>
        <taxon>Noviherbaspirillum</taxon>
    </lineage>
</organism>
<protein>
    <submittedName>
        <fullName evidence="9">M48 family metalloprotease</fullName>
    </submittedName>
</protein>
<dbReference type="Proteomes" id="UP000622890">
    <property type="component" value="Unassembled WGS sequence"/>
</dbReference>
<evidence type="ECO:0000256" key="5">
    <source>
        <dbReference type="ARBA" id="ARBA00023049"/>
    </source>
</evidence>
<dbReference type="CDD" id="cd07342">
    <property type="entry name" value="M48C_Oma1_like"/>
    <property type="match status" value="1"/>
</dbReference>
<evidence type="ECO:0000256" key="2">
    <source>
        <dbReference type="ARBA" id="ARBA00022723"/>
    </source>
</evidence>
<dbReference type="PANTHER" id="PTHR22726">
    <property type="entry name" value="METALLOENDOPEPTIDASE OMA1"/>
    <property type="match status" value="1"/>
</dbReference>
<dbReference type="GO" id="GO:0016020">
    <property type="term" value="C:membrane"/>
    <property type="evidence" value="ECO:0007669"/>
    <property type="project" value="TreeGrafter"/>
</dbReference>
<keyword evidence="3 6" id="KW-0378">Hydrolase</keyword>
<keyword evidence="4 6" id="KW-0862">Zinc</keyword>
<evidence type="ECO:0000259" key="8">
    <source>
        <dbReference type="Pfam" id="PF01435"/>
    </source>
</evidence>
<dbReference type="RefSeq" id="WP_200595761.1">
    <property type="nucleotide sequence ID" value="NZ_JAEPBG010000012.1"/>
</dbReference>
<dbReference type="GO" id="GO:0046872">
    <property type="term" value="F:metal ion binding"/>
    <property type="evidence" value="ECO:0007669"/>
    <property type="project" value="UniProtKB-KW"/>
</dbReference>
<feature type="chain" id="PRO_5036805136" evidence="7">
    <location>
        <begin position="31"/>
        <end position="370"/>
    </location>
</feature>
<keyword evidence="2" id="KW-0479">Metal-binding</keyword>
<dbReference type="SUPFAM" id="SSF50156">
    <property type="entry name" value="PDZ domain-like"/>
    <property type="match status" value="1"/>
</dbReference>
<evidence type="ECO:0000256" key="1">
    <source>
        <dbReference type="ARBA" id="ARBA00022670"/>
    </source>
</evidence>
<keyword evidence="10" id="KW-1185">Reference proteome</keyword>
<comment type="caution">
    <text evidence="9">The sequence shown here is derived from an EMBL/GenBank/DDBJ whole genome shotgun (WGS) entry which is preliminary data.</text>
</comment>
<keyword evidence="7" id="KW-0732">Signal</keyword>
<comment type="similarity">
    <text evidence="6">Belongs to the peptidase M48 family.</text>
</comment>
<dbReference type="InterPro" id="IPR051156">
    <property type="entry name" value="Mito/Outer_Membr_Metalloprot"/>
</dbReference>
<dbReference type="InterPro" id="IPR036034">
    <property type="entry name" value="PDZ_sf"/>
</dbReference>
<evidence type="ECO:0000313" key="9">
    <source>
        <dbReference type="EMBL" id="MBK4737451.1"/>
    </source>
</evidence>
<dbReference type="AlphaFoldDB" id="A0A934SYN5"/>
<dbReference type="Gene3D" id="2.30.42.10">
    <property type="match status" value="1"/>
</dbReference>
<comment type="cofactor">
    <cofactor evidence="6">
        <name>Zn(2+)</name>
        <dbReference type="ChEBI" id="CHEBI:29105"/>
    </cofactor>
    <text evidence="6">Binds 1 zinc ion per subunit.</text>
</comment>
<feature type="signal peptide" evidence="7">
    <location>
        <begin position="1"/>
        <end position="30"/>
    </location>
</feature>
<evidence type="ECO:0000313" key="10">
    <source>
        <dbReference type="Proteomes" id="UP000622890"/>
    </source>
</evidence>
<name>A0A934SYN5_9BURK</name>
<dbReference type="InterPro" id="IPR001915">
    <property type="entry name" value="Peptidase_M48"/>
</dbReference>
<dbReference type="EMBL" id="JAEPBG010000012">
    <property type="protein sequence ID" value="MBK4737451.1"/>
    <property type="molecule type" value="Genomic_DNA"/>
</dbReference>
<dbReference type="GO" id="GO:0004222">
    <property type="term" value="F:metalloendopeptidase activity"/>
    <property type="evidence" value="ECO:0007669"/>
    <property type="project" value="InterPro"/>
</dbReference>
<dbReference type="PANTHER" id="PTHR22726:SF1">
    <property type="entry name" value="METALLOENDOPEPTIDASE OMA1, MITOCHONDRIAL"/>
    <property type="match status" value="1"/>
</dbReference>
<evidence type="ECO:0000256" key="3">
    <source>
        <dbReference type="ARBA" id="ARBA00022801"/>
    </source>
</evidence>